<accession>A0AAD8ISR3</accession>
<dbReference type="InterPro" id="IPR046934">
    <property type="entry name" value="PIR2-like"/>
</dbReference>
<protein>
    <submittedName>
        <fullName evidence="2">Uncharacterized protein</fullName>
    </submittedName>
</protein>
<gene>
    <name evidence="2" type="ORF">POM88_018567</name>
</gene>
<dbReference type="Proteomes" id="UP001237642">
    <property type="component" value="Unassembled WGS sequence"/>
</dbReference>
<proteinExistence type="predicted"/>
<dbReference type="EMBL" id="JAUIZM010000004">
    <property type="protein sequence ID" value="KAK1390389.1"/>
    <property type="molecule type" value="Genomic_DNA"/>
</dbReference>
<name>A0AAD8ISR3_9APIA</name>
<dbReference type="AlphaFoldDB" id="A0AAD8ISR3"/>
<sequence>MPKIKTSRSVQLESLCDFSEAEQPHKVPELIEPTPSAGSETVAVPTLNKEQTMEENQRLKKGKQTLEDSTMKRLSEMENALRKASGQMDRANAVVRRLETENADIRAEMEASKLSVSESVNTCLEVFKEGKEGFEETLCIYYCQ</sequence>
<dbReference type="PANTHER" id="PTHR46405">
    <property type="entry name" value="OS05G0141500 PROTEIN"/>
    <property type="match status" value="1"/>
</dbReference>
<comment type="caution">
    <text evidence="2">The sequence shown here is derived from an EMBL/GenBank/DDBJ whole genome shotgun (WGS) entry which is preliminary data.</text>
</comment>
<evidence type="ECO:0000256" key="1">
    <source>
        <dbReference type="SAM" id="MobiDB-lite"/>
    </source>
</evidence>
<feature type="region of interest" description="Disordered" evidence="1">
    <location>
        <begin position="19"/>
        <end position="65"/>
    </location>
</feature>
<reference evidence="2" key="1">
    <citation type="submission" date="2023-02" db="EMBL/GenBank/DDBJ databases">
        <title>Genome of toxic invasive species Heracleum sosnowskyi carries increased number of genes despite the absence of recent whole-genome duplications.</title>
        <authorList>
            <person name="Schelkunov M."/>
            <person name="Shtratnikova V."/>
            <person name="Makarenko M."/>
            <person name="Klepikova A."/>
            <person name="Omelchenko D."/>
            <person name="Novikova G."/>
            <person name="Obukhova E."/>
            <person name="Bogdanov V."/>
            <person name="Penin A."/>
            <person name="Logacheva M."/>
        </authorList>
    </citation>
    <scope>NUCLEOTIDE SEQUENCE</scope>
    <source>
        <strain evidence="2">Hsosn_3</strain>
        <tissue evidence="2">Leaf</tissue>
    </source>
</reference>
<dbReference type="PANTHER" id="PTHR46405:SF3">
    <property type="entry name" value="RING_U-BOX SUPERFAMILY PROTEIN"/>
    <property type="match status" value="1"/>
</dbReference>
<keyword evidence="3" id="KW-1185">Reference proteome</keyword>
<evidence type="ECO:0000313" key="3">
    <source>
        <dbReference type="Proteomes" id="UP001237642"/>
    </source>
</evidence>
<feature type="compositionally biased region" description="Basic and acidic residues" evidence="1">
    <location>
        <begin position="51"/>
        <end position="65"/>
    </location>
</feature>
<reference evidence="2" key="2">
    <citation type="submission" date="2023-05" db="EMBL/GenBank/DDBJ databases">
        <authorList>
            <person name="Schelkunov M.I."/>
        </authorList>
    </citation>
    <scope>NUCLEOTIDE SEQUENCE</scope>
    <source>
        <strain evidence="2">Hsosn_3</strain>
        <tissue evidence="2">Leaf</tissue>
    </source>
</reference>
<organism evidence="2 3">
    <name type="scientific">Heracleum sosnowskyi</name>
    <dbReference type="NCBI Taxonomy" id="360622"/>
    <lineage>
        <taxon>Eukaryota</taxon>
        <taxon>Viridiplantae</taxon>
        <taxon>Streptophyta</taxon>
        <taxon>Embryophyta</taxon>
        <taxon>Tracheophyta</taxon>
        <taxon>Spermatophyta</taxon>
        <taxon>Magnoliopsida</taxon>
        <taxon>eudicotyledons</taxon>
        <taxon>Gunneridae</taxon>
        <taxon>Pentapetalae</taxon>
        <taxon>asterids</taxon>
        <taxon>campanulids</taxon>
        <taxon>Apiales</taxon>
        <taxon>Apiaceae</taxon>
        <taxon>Apioideae</taxon>
        <taxon>apioid superclade</taxon>
        <taxon>Tordylieae</taxon>
        <taxon>Tordyliinae</taxon>
        <taxon>Heracleum</taxon>
    </lineage>
</organism>
<evidence type="ECO:0000313" key="2">
    <source>
        <dbReference type="EMBL" id="KAK1390389.1"/>
    </source>
</evidence>